<feature type="region of interest" description="Disordered" evidence="3">
    <location>
        <begin position="567"/>
        <end position="727"/>
    </location>
</feature>
<feature type="compositionally biased region" description="Polar residues" evidence="3">
    <location>
        <begin position="492"/>
        <end position="505"/>
    </location>
</feature>
<sequence length="727" mass="77235">MALKARMDLDAYVEARYHCEVAVGGGWDPFPRTSTTTLVPPAPPVRTHPSVQLPPPPTFGGVPRWSSGAASVNSSGPGLDGYGSTSGSASSSVAYGSTSAHASSSTPTHGPQHVLQDWKINPMWKPLRAITSMETLPDISANESHSTYRAKRTQFVLPNDVIEKLKVSRESPKTSPHYSLRLFCTSSDHYRPTSVYARHIPPSTNIPIEYPGNPEVSIDGTVLPFKEKGLRGKAGSAPPFDLDKPINNGVTVGGRVALIPGRLMSVNIGHRGPTTGKNKNQSKRFFFQIVFAEMTTKEELLAKLNKLEPTKAEDAIEQLRRKQEDDDDIVAGTASMSLKDPVRSFSPSRHTKNADQSLVRVMKIAFIHAYVMDILKAVPDTVDDVILEPTGEWHTEDNKYGTASWLASHVKSSSATAASTPVARSAPASWSSEIETKPSVNDMNGTSGGDGANRGITGLKRKVVQVIDSDDERDGTPAKSSVPPAGRVAALESSSSVNGSRTGASTPIIDLTLSDSDDETDEESGLATSSTVPPAPIQVPRTSTTAGAIVSPKRPMSHAGIHFHSLRETTSDRLRSPSASSWHGLSTTEIGDVSDRSSPMSHINGQASTSASGSAITSHLQPPSDQYPPISPSNFTDPPPQTTLASPRIAALPPPSHIFPSFPPSPASTAPAAPPPHVLPARPFSRPGWVNPLGPSSSSEISSSTYASMTSPSDNRGSERESSGSRY</sequence>
<dbReference type="InterPro" id="IPR023321">
    <property type="entry name" value="PINIT"/>
</dbReference>
<evidence type="ECO:0000313" key="5">
    <source>
        <dbReference type="EMBL" id="KIR38810.1"/>
    </source>
</evidence>
<keyword evidence="6" id="KW-1185">Reference proteome</keyword>
<feature type="compositionally biased region" description="Pro residues" evidence="3">
    <location>
        <begin position="40"/>
        <end position="58"/>
    </location>
</feature>
<dbReference type="GO" id="GO:0016925">
    <property type="term" value="P:protein sumoylation"/>
    <property type="evidence" value="ECO:0007669"/>
    <property type="project" value="UniProtKB-UniPathway"/>
</dbReference>
<dbReference type="InterPro" id="IPR038654">
    <property type="entry name" value="PINIT_sf"/>
</dbReference>
<dbReference type="PROSITE" id="PS51466">
    <property type="entry name" value="PINIT"/>
    <property type="match status" value="1"/>
</dbReference>
<name>A0A0D0V1I9_9TREE</name>
<comment type="pathway">
    <text evidence="1">Protein modification; protein sumoylation.</text>
</comment>
<feature type="compositionally biased region" description="Low complexity" evidence="3">
    <location>
        <begin position="414"/>
        <end position="429"/>
    </location>
</feature>
<comment type="similarity">
    <text evidence="2">Belongs to the PIAS family.</text>
</comment>
<dbReference type="EMBL" id="KN847909">
    <property type="protein sequence ID" value="KIR38810.1"/>
    <property type="molecule type" value="Genomic_DNA"/>
</dbReference>
<evidence type="ECO:0000256" key="1">
    <source>
        <dbReference type="ARBA" id="ARBA00004718"/>
    </source>
</evidence>
<keyword evidence="5" id="KW-0436">Ligase</keyword>
<dbReference type="Pfam" id="PF14324">
    <property type="entry name" value="PINIT"/>
    <property type="match status" value="1"/>
</dbReference>
<evidence type="ECO:0000259" key="4">
    <source>
        <dbReference type="PROSITE" id="PS51466"/>
    </source>
</evidence>
<protein>
    <submittedName>
        <fullName evidence="5">E3 SUMO-protein ligase PIAS1</fullName>
    </submittedName>
</protein>
<feature type="compositionally biased region" description="Low complexity" evidence="3">
    <location>
        <begin position="607"/>
        <end position="618"/>
    </location>
</feature>
<reference evidence="5 6" key="1">
    <citation type="submission" date="2015-01" db="EMBL/GenBank/DDBJ databases">
        <title>The Genome Sequence of Cryptococcus gattii Ram5.</title>
        <authorList>
            <consortium name="The Broad Institute Genomics Platform"/>
            <person name="Cuomo C."/>
            <person name="Litvintseva A."/>
            <person name="Chen Y."/>
            <person name="Heitman J."/>
            <person name="Sun S."/>
            <person name="Springer D."/>
            <person name="Dromer F."/>
            <person name="Young S."/>
            <person name="Zeng Q."/>
            <person name="Gargeya S."/>
            <person name="Abouelleil A."/>
            <person name="Alvarado L."/>
            <person name="Chapman S.B."/>
            <person name="Gainer-Dewar J."/>
            <person name="Goldberg J."/>
            <person name="Griggs A."/>
            <person name="Gujja S."/>
            <person name="Hansen M."/>
            <person name="Howarth C."/>
            <person name="Imamovic A."/>
            <person name="Larimer J."/>
            <person name="Murphy C."/>
            <person name="Naylor J."/>
            <person name="Pearson M."/>
            <person name="Priest M."/>
            <person name="Roberts A."/>
            <person name="Saif S."/>
            <person name="Shea T."/>
            <person name="Sykes S."/>
            <person name="Wortman J."/>
            <person name="Nusbaum C."/>
            <person name="Birren B."/>
        </authorList>
    </citation>
    <scope>NUCLEOTIDE SEQUENCE [LARGE SCALE GENOMIC DNA]</scope>
    <source>
        <strain evidence="5 6">Ram5</strain>
    </source>
</reference>
<dbReference type="AlphaFoldDB" id="A0A0D0V1I9"/>
<feature type="compositionally biased region" description="Pro residues" evidence="3">
    <location>
        <begin position="625"/>
        <end position="641"/>
    </location>
</feature>
<feature type="region of interest" description="Disordered" evidence="3">
    <location>
        <begin position="34"/>
        <end position="113"/>
    </location>
</feature>
<feature type="compositionally biased region" description="Polar residues" evidence="3">
    <location>
        <begin position="430"/>
        <end position="445"/>
    </location>
</feature>
<accession>A0A0D0V1I9</accession>
<evidence type="ECO:0000313" key="6">
    <source>
        <dbReference type="Proteomes" id="UP000053392"/>
    </source>
</evidence>
<dbReference type="UniPathway" id="UPA00886"/>
<dbReference type="GO" id="GO:0016874">
    <property type="term" value="F:ligase activity"/>
    <property type="evidence" value="ECO:0007669"/>
    <property type="project" value="UniProtKB-KW"/>
</dbReference>
<dbReference type="Proteomes" id="UP000053392">
    <property type="component" value="Unassembled WGS sequence"/>
</dbReference>
<feature type="domain" description="PINIT" evidence="4">
    <location>
        <begin position="104"/>
        <end position="295"/>
    </location>
</feature>
<evidence type="ECO:0000256" key="3">
    <source>
        <dbReference type="SAM" id="MobiDB-lite"/>
    </source>
</evidence>
<proteinExistence type="inferred from homology"/>
<feature type="compositionally biased region" description="Basic and acidic residues" evidence="3">
    <location>
        <begin position="716"/>
        <end position="727"/>
    </location>
</feature>
<feature type="compositionally biased region" description="Polar residues" evidence="3">
    <location>
        <begin position="577"/>
        <end position="589"/>
    </location>
</feature>
<feature type="compositionally biased region" description="Low complexity" evidence="3">
    <location>
        <begin position="696"/>
        <end position="713"/>
    </location>
</feature>
<feature type="compositionally biased region" description="Low complexity" evidence="3">
    <location>
        <begin position="82"/>
        <end position="109"/>
    </location>
</feature>
<gene>
    <name evidence="5" type="ORF">I313_05450</name>
</gene>
<evidence type="ECO:0000256" key="2">
    <source>
        <dbReference type="ARBA" id="ARBA00005383"/>
    </source>
</evidence>
<dbReference type="OrthoDB" id="28127at2759"/>
<feature type="compositionally biased region" description="Pro residues" evidence="3">
    <location>
        <begin position="652"/>
        <end position="678"/>
    </location>
</feature>
<feature type="compositionally biased region" description="Polar residues" evidence="3">
    <location>
        <begin position="596"/>
        <end position="606"/>
    </location>
</feature>
<dbReference type="FunFam" id="2.60.120.780:FF:000006">
    <property type="entry name" value="Unplaced genomic scaffold supercont1.14, whole genome shotgun sequence"/>
    <property type="match status" value="1"/>
</dbReference>
<dbReference type="Gene3D" id="2.60.120.780">
    <property type="entry name" value="PINIT domain"/>
    <property type="match status" value="1"/>
</dbReference>
<dbReference type="HOGENOM" id="CLU_380817_0_0_1"/>
<organism evidence="5 6">
    <name type="scientific">Cryptococcus deuterogattii Ram5</name>
    <dbReference type="NCBI Taxonomy" id="1296110"/>
    <lineage>
        <taxon>Eukaryota</taxon>
        <taxon>Fungi</taxon>
        <taxon>Dikarya</taxon>
        <taxon>Basidiomycota</taxon>
        <taxon>Agaricomycotina</taxon>
        <taxon>Tremellomycetes</taxon>
        <taxon>Tremellales</taxon>
        <taxon>Cryptococcaceae</taxon>
        <taxon>Cryptococcus</taxon>
        <taxon>Cryptococcus gattii species complex</taxon>
    </lineage>
</organism>
<feature type="region of interest" description="Disordered" evidence="3">
    <location>
        <begin position="414"/>
        <end position="544"/>
    </location>
</feature>
<feature type="compositionally biased region" description="Acidic residues" evidence="3">
    <location>
        <begin position="515"/>
        <end position="524"/>
    </location>
</feature>